<feature type="active site" evidence="10 11">
    <location>
        <position position="405"/>
    </location>
</feature>
<evidence type="ECO:0000259" key="14">
    <source>
        <dbReference type="PROSITE" id="PS50222"/>
    </source>
</evidence>
<dbReference type="SUPFAM" id="SSF49758">
    <property type="entry name" value="Calpain large subunit, middle domain (domain III)"/>
    <property type="match status" value="1"/>
</dbReference>
<dbReference type="SUPFAM" id="SSF54001">
    <property type="entry name" value="Cysteine proteinases"/>
    <property type="match status" value="1"/>
</dbReference>
<dbReference type="InterPro" id="IPR001300">
    <property type="entry name" value="Peptidase_C2_calpain_cat"/>
</dbReference>
<name>A0A9W7FH13_9STRA</name>
<evidence type="ECO:0000256" key="7">
    <source>
        <dbReference type="ARBA" id="ARBA00022801"/>
    </source>
</evidence>
<keyword evidence="7 11" id="KW-0378">Hydrolase</keyword>
<dbReference type="Proteomes" id="UP001165082">
    <property type="component" value="Unassembled WGS sequence"/>
</dbReference>
<dbReference type="InterPro" id="IPR011992">
    <property type="entry name" value="EF-hand-dom_pair"/>
</dbReference>
<accession>A0A9W7FH13</accession>
<comment type="caution">
    <text evidence="15">The sequence shown here is derived from an EMBL/GenBank/DDBJ whole genome shotgun (WGS) entry which is preliminary data.</text>
</comment>
<dbReference type="GO" id="GO:0004198">
    <property type="term" value="F:calcium-dependent cysteine-type endopeptidase activity"/>
    <property type="evidence" value="ECO:0007669"/>
    <property type="project" value="InterPro"/>
</dbReference>
<proteinExistence type="inferred from homology"/>
<evidence type="ECO:0000256" key="6">
    <source>
        <dbReference type="ARBA" id="ARBA00022771"/>
    </source>
</evidence>
<keyword evidence="3 11" id="KW-0645">Protease</keyword>
<keyword evidence="16" id="KW-1185">Reference proteome</keyword>
<dbReference type="Gene3D" id="2.60.120.380">
    <property type="match status" value="1"/>
</dbReference>
<evidence type="ECO:0000256" key="2">
    <source>
        <dbReference type="ARBA" id="ARBA00022553"/>
    </source>
</evidence>
<dbReference type="Pfam" id="PF00648">
    <property type="entry name" value="Peptidase_C2"/>
    <property type="match status" value="1"/>
</dbReference>
<evidence type="ECO:0000256" key="9">
    <source>
        <dbReference type="ARBA" id="ARBA00022833"/>
    </source>
</evidence>
<dbReference type="GO" id="GO:0005509">
    <property type="term" value="F:calcium ion binding"/>
    <property type="evidence" value="ECO:0007669"/>
    <property type="project" value="InterPro"/>
</dbReference>
<dbReference type="OrthoDB" id="268518at2759"/>
<evidence type="ECO:0000256" key="3">
    <source>
        <dbReference type="ARBA" id="ARBA00022670"/>
    </source>
</evidence>
<evidence type="ECO:0000256" key="5">
    <source>
        <dbReference type="ARBA" id="ARBA00022737"/>
    </source>
</evidence>
<dbReference type="InterPro" id="IPR036213">
    <property type="entry name" value="Calpain_III_sf"/>
</dbReference>
<dbReference type="PRINTS" id="PR00704">
    <property type="entry name" value="CALPAIN"/>
</dbReference>
<dbReference type="FunFam" id="3.90.70.10:FF:000010">
    <property type="entry name" value="Calpain 15"/>
    <property type="match status" value="1"/>
</dbReference>
<evidence type="ECO:0000256" key="4">
    <source>
        <dbReference type="ARBA" id="ARBA00022723"/>
    </source>
</evidence>
<reference evidence="15" key="1">
    <citation type="submission" date="2022-07" db="EMBL/GenBank/DDBJ databases">
        <title>Genome analysis of Parmales, a sister group of diatoms, reveals the evolutionary specialization of diatoms from phago-mixotrophs to photoautotrophs.</title>
        <authorList>
            <person name="Ban H."/>
            <person name="Sato S."/>
            <person name="Yoshikawa S."/>
            <person name="Kazumasa Y."/>
            <person name="Nakamura Y."/>
            <person name="Ichinomiya M."/>
            <person name="Saitoh K."/>
            <person name="Sato N."/>
            <person name="Blanc-Mathieu R."/>
            <person name="Endo H."/>
            <person name="Kuwata A."/>
            <person name="Ogata H."/>
        </authorList>
    </citation>
    <scope>NUCLEOTIDE SEQUENCE</scope>
</reference>
<protein>
    <submittedName>
        <fullName evidence="15">Uncharacterized protein</fullName>
    </submittedName>
</protein>
<feature type="region of interest" description="Disordered" evidence="12">
    <location>
        <begin position="166"/>
        <end position="185"/>
    </location>
</feature>
<feature type="active site" evidence="10 11">
    <location>
        <position position="384"/>
    </location>
</feature>
<comment type="similarity">
    <text evidence="1">Belongs to the peptidase C2 family.</text>
</comment>
<feature type="active site" evidence="10 11">
    <location>
        <position position="217"/>
    </location>
</feature>
<keyword evidence="2" id="KW-0597">Phosphoprotein</keyword>
<dbReference type="PROSITE" id="PS50203">
    <property type="entry name" value="CALPAIN_CAT"/>
    <property type="match status" value="1"/>
</dbReference>
<evidence type="ECO:0000313" key="15">
    <source>
        <dbReference type="EMBL" id="GMI12012.1"/>
    </source>
</evidence>
<evidence type="ECO:0000313" key="16">
    <source>
        <dbReference type="Proteomes" id="UP001165082"/>
    </source>
</evidence>
<dbReference type="InterPro" id="IPR038765">
    <property type="entry name" value="Papain-like_cys_pep_sf"/>
</dbReference>
<dbReference type="AlphaFoldDB" id="A0A9W7FH13"/>
<gene>
    <name evidence="15" type="ORF">TrRE_jg8948</name>
</gene>
<dbReference type="SMART" id="SM00230">
    <property type="entry name" value="CysPc"/>
    <property type="match status" value="1"/>
</dbReference>
<dbReference type="GO" id="GO:0006508">
    <property type="term" value="P:proteolysis"/>
    <property type="evidence" value="ECO:0007669"/>
    <property type="project" value="UniProtKB-KW"/>
</dbReference>
<dbReference type="CDD" id="cd00044">
    <property type="entry name" value="CysPc"/>
    <property type="match status" value="1"/>
</dbReference>
<dbReference type="PANTHER" id="PTHR10183:SF379">
    <property type="entry name" value="CALPAIN-5"/>
    <property type="match status" value="1"/>
</dbReference>
<keyword evidence="4" id="KW-0479">Metal-binding</keyword>
<keyword evidence="6" id="KW-0863">Zinc-finger</keyword>
<keyword evidence="8 11" id="KW-0788">Thiol protease</keyword>
<dbReference type="PANTHER" id="PTHR10183">
    <property type="entry name" value="CALPAIN"/>
    <property type="match status" value="1"/>
</dbReference>
<dbReference type="Gene3D" id="3.90.70.10">
    <property type="entry name" value="Cysteine proteinases"/>
    <property type="match status" value="1"/>
</dbReference>
<dbReference type="InterPro" id="IPR002048">
    <property type="entry name" value="EF_hand_dom"/>
</dbReference>
<evidence type="ECO:0000259" key="13">
    <source>
        <dbReference type="PROSITE" id="PS50203"/>
    </source>
</evidence>
<dbReference type="GO" id="GO:0008270">
    <property type="term" value="F:zinc ion binding"/>
    <property type="evidence" value="ECO:0007669"/>
    <property type="project" value="UniProtKB-KW"/>
</dbReference>
<evidence type="ECO:0000256" key="11">
    <source>
        <dbReference type="PROSITE-ProRule" id="PRU00239"/>
    </source>
</evidence>
<organism evidence="15 16">
    <name type="scientific">Triparma retinervis</name>
    <dbReference type="NCBI Taxonomy" id="2557542"/>
    <lineage>
        <taxon>Eukaryota</taxon>
        <taxon>Sar</taxon>
        <taxon>Stramenopiles</taxon>
        <taxon>Ochrophyta</taxon>
        <taxon>Bolidophyceae</taxon>
        <taxon>Parmales</taxon>
        <taxon>Triparmaceae</taxon>
        <taxon>Triparma</taxon>
    </lineage>
</organism>
<evidence type="ECO:0000256" key="12">
    <source>
        <dbReference type="SAM" id="MobiDB-lite"/>
    </source>
</evidence>
<keyword evidence="5" id="KW-0677">Repeat</keyword>
<keyword evidence="9" id="KW-0862">Zinc</keyword>
<sequence length="823" mass="92805">MSDPSTTTDSTKPAQHAITDDVYLYTTRTTTNTGPVFTYEVECCKFNRLKFTMDFAGSENFELESGGLIINALVQPFKRTSIGNLVLKDTAKGASLRNTYSWSLEEPDPSAVELVLAEDKRKISNELTKAKKLNFGDDSATIDEIEKRCKTNKVKFLDPDFPPTDMSLYPKNKNNEPISDGKPITWRRPSDFMAGNFNVFQGGIEPNDIRQGSLADCWFLCALSSLAEFPELVMSLFEEQSKEESEAGVYKLRLCKNGQWQTVTVDDFFPCFPGAGPSYSRGHGNELWVLLLEKAYSKLHGCYAQIKMGWAYEAMIDLTGAPYTTIRFEDEDVQKTIKNGELWRNLVHWDQEGFIMSASTPGEDIFTESGEKPEKNGVGLVAGHAYTMLAAKQTAAGIRLCQLRNPWGGFEWQGDWSDTSDLWTDEIKEELNVVLADDDGTFWMSFEDLLKHFFSINVCMADSSSNNSINWTEKRRKICFTFGADGNISTPMYIFSNKTTSKVFVSLHQEDQRCENALPYLDIGVSVLQILPDYTYKLMGSSGNSAERQNQCELTLPPGQYLVVPTTTGCKFSQGLLVQNEGDSPTLLNSKNELTVNAEKALNEMFKRLDADLDGVLNKQELNSFMQMTEGTSMHDEVFDWIMNTFDSFQGGLTADGFRQAYMYMWEASGRDEETIWRDLVYMGYDRNMRLLFARTCILAIHSEDNFELHPNAFDADAYEEAMELPIKSYGKCAEYADGKAKLYTRKAGYSGVSFAVENNSSETLEFTLDCSESKNVMSHRGTLVAIQLIPPNETKVMHHLMPKNAFSAWSWSYKASMSFLED</sequence>
<feature type="domain" description="Calpain catalytic" evidence="13">
    <location>
        <begin position="155"/>
        <end position="462"/>
    </location>
</feature>
<dbReference type="PROSITE" id="PS50222">
    <property type="entry name" value="EF_HAND_2"/>
    <property type="match status" value="1"/>
</dbReference>
<dbReference type="InterPro" id="IPR022684">
    <property type="entry name" value="Calpain_cysteine_protease"/>
</dbReference>
<dbReference type="EMBL" id="BRXZ01000456">
    <property type="protein sequence ID" value="GMI12012.1"/>
    <property type="molecule type" value="Genomic_DNA"/>
</dbReference>
<dbReference type="Gene3D" id="1.10.238.10">
    <property type="entry name" value="EF-hand"/>
    <property type="match status" value="1"/>
</dbReference>
<evidence type="ECO:0000256" key="1">
    <source>
        <dbReference type="ARBA" id="ARBA00007623"/>
    </source>
</evidence>
<feature type="domain" description="EF-hand" evidence="14">
    <location>
        <begin position="597"/>
        <end position="632"/>
    </location>
</feature>
<dbReference type="SUPFAM" id="SSF47473">
    <property type="entry name" value="EF-hand"/>
    <property type="match status" value="1"/>
</dbReference>
<evidence type="ECO:0000256" key="8">
    <source>
        <dbReference type="ARBA" id="ARBA00022807"/>
    </source>
</evidence>
<evidence type="ECO:0000256" key="10">
    <source>
        <dbReference type="PIRSR" id="PIRSR622684-1"/>
    </source>
</evidence>